<sequence length="522" mass="58133">MPNDKMIEKATIELREDLAGAIDTFHNDEALKVIAEEHGQNEWDAAEEKRLVRKIDWKLLPLLCLTYGLQYYDKAMLSQAAIFGLRDDLDLNVGNRYTFSSAILYMGFLTGSYPATVLAQKYPIERVAGGLVFTWGVCLMSTAGCTSFRGLYAQRFFLGCLEAGISPIFMLVVGGWYEKGEQALRMGAWFCCTGYFGAVSPLVNYGLGQISGGTLSSWQYMYLVAGSITVLWALVILFFLPSDPIRARGFSSRERYIAVARLRKNNSGIRNLHWKSSQLIESLTDAKFWLSFFMAFFMMFGNGPYSTVSSLLQCCFGFSALNSLLLTVPAGVFVGSVELGACYAAFKLKNSRTIIMFLCQFPTVAASLLLWLLPRHELGGSLLAVFIIASFGGTYAVLLGLTIANCAGYTKKTTFSAGLFVGYCLGNIAGPLIFREQDAPRYAPGFIVVLITAILTQVLTIMYRYLCILENKKRDKSGILEGFDHAYEDDLTDKMVTLPYRQDTLYKLTFYTRIPNFATHTE</sequence>
<keyword evidence="2" id="KW-0813">Transport</keyword>
<protein>
    <recommendedName>
        <fullName evidence="9">Major facilitator superfamily (MFS) profile domain-containing protein</fullName>
    </recommendedName>
</protein>
<dbReference type="RefSeq" id="XP_007747405.1">
    <property type="nucleotide sequence ID" value="XM_007749215.1"/>
</dbReference>
<dbReference type="Gene3D" id="1.20.1250.20">
    <property type="entry name" value="MFS general substrate transporter like domains"/>
    <property type="match status" value="1"/>
</dbReference>
<feature type="transmembrane region" description="Helical" evidence="6">
    <location>
        <begin position="189"/>
        <end position="208"/>
    </location>
</feature>
<feature type="transmembrane region" description="Helical" evidence="6">
    <location>
        <begin position="379"/>
        <end position="403"/>
    </location>
</feature>
<accession>W9XC63</accession>
<feature type="transmembrane region" description="Helical" evidence="6">
    <location>
        <begin position="288"/>
        <end position="305"/>
    </location>
</feature>
<dbReference type="SUPFAM" id="SSF103473">
    <property type="entry name" value="MFS general substrate transporter"/>
    <property type="match status" value="1"/>
</dbReference>
<feature type="transmembrane region" description="Helical" evidence="6">
    <location>
        <begin position="131"/>
        <end position="150"/>
    </location>
</feature>
<evidence type="ECO:0000256" key="5">
    <source>
        <dbReference type="ARBA" id="ARBA00023136"/>
    </source>
</evidence>
<feature type="transmembrane region" description="Helical" evidence="6">
    <location>
        <begin position="415"/>
        <end position="434"/>
    </location>
</feature>
<evidence type="ECO:0008006" key="9">
    <source>
        <dbReference type="Google" id="ProtNLM"/>
    </source>
</evidence>
<reference evidence="7 8" key="1">
    <citation type="submission" date="2013-03" db="EMBL/GenBank/DDBJ databases">
        <title>The Genome Sequence of Cladophialophora psammophila CBS 110553.</title>
        <authorList>
            <consortium name="The Broad Institute Genomics Platform"/>
            <person name="Cuomo C."/>
            <person name="de Hoog S."/>
            <person name="Gorbushina A."/>
            <person name="Walker B."/>
            <person name="Young S.K."/>
            <person name="Zeng Q."/>
            <person name="Gargeya S."/>
            <person name="Fitzgerald M."/>
            <person name="Haas B."/>
            <person name="Abouelleil A."/>
            <person name="Allen A.W."/>
            <person name="Alvarado L."/>
            <person name="Arachchi H.M."/>
            <person name="Berlin A.M."/>
            <person name="Chapman S.B."/>
            <person name="Gainer-Dewar J."/>
            <person name="Goldberg J."/>
            <person name="Griggs A."/>
            <person name="Gujja S."/>
            <person name="Hansen M."/>
            <person name="Howarth C."/>
            <person name="Imamovic A."/>
            <person name="Ireland A."/>
            <person name="Larimer J."/>
            <person name="McCowan C."/>
            <person name="Murphy C."/>
            <person name="Pearson M."/>
            <person name="Poon T.W."/>
            <person name="Priest M."/>
            <person name="Roberts A."/>
            <person name="Saif S."/>
            <person name="Shea T."/>
            <person name="Sisk P."/>
            <person name="Sykes S."/>
            <person name="Wortman J."/>
            <person name="Nusbaum C."/>
            <person name="Birren B."/>
        </authorList>
    </citation>
    <scope>NUCLEOTIDE SEQUENCE [LARGE SCALE GENOMIC DNA]</scope>
    <source>
        <strain evidence="7 8">CBS 110553</strain>
    </source>
</reference>
<keyword evidence="8" id="KW-1185">Reference proteome</keyword>
<keyword evidence="4 6" id="KW-1133">Transmembrane helix</keyword>
<evidence type="ECO:0000313" key="7">
    <source>
        <dbReference type="EMBL" id="EXJ68019.1"/>
    </source>
</evidence>
<evidence type="ECO:0000256" key="1">
    <source>
        <dbReference type="ARBA" id="ARBA00004141"/>
    </source>
</evidence>
<feature type="transmembrane region" description="Helical" evidence="6">
    <location>
        <begin position="220"/>
        <end position="240"/>
    </location>
</feature>
<dbReference type="GO" id="GO:0016020">
    <property type="term" value="C:membrane"/>
    <property type="evidence" value="ECO:0007669"/>
    <property type="project" value="UniProtKB-SubCell"/>
</dbReference>
<dbReference type="eggNOG" id="KOG2533">
    <property type="taxonomic scope" value="Eukaryota"/>
</dbReference>
<evidence type="ECO:0000256" key="6">
    <source>
        <dbReference type="SAM" id="Phobius"/>
    </source>
</evidence>
<dbReference type="Proteomes" id="UP000019471">
    <property type="component" value="Unassembled WGS sequence"/>
</dbReference>
<evidence type="ECO:0000256" key="2">
    <source>
        <dbReference type="ARBA" id="ARBA00022448"/>
    </source>
</evidence>
<dbReference type="InterPro" id="IPR011701">
    <property type="entry name" value="MFS"/>
</dbReference>
<keyword evidence="5 6" id="KW-0472">Membrane</keyword>
<evidence type="ECO:0000256" key="4">
    <source>
        <dbReference type="ARBA" id="ARBA00022989"/>
    </source>
</evidence>
<dbReference type="HOGENOM" id="CLU_001265_0_5_1"/>
<proteinExistence type="predicted"/>
<evidence type="ECO:0000256" key="3">
    <source>
        <dbReference type="ARBA" id="ARBA00022692"/>
    </source>
</evidence>
<name>W9XC63_9EURO</name>
<comment type="subcellular location">
    <subcellularLocation>
        <location evidence="1">Membrane</location>
        <topology evidence="1">Multi-pass membrane protein</topology>
    </subcellularLocation>
</comment>
<feature type="transmembrane region" description="Helical" evidence="6">
    <location>
        <begin position="156"/>
        <end position="177"/>
    </location>
</feature>
<keyword evidence="3 6" id="KW-0812">Transmembrane</keyword>
<dbReference type="GO" id="GO:0022857">
    <property type="term" value="F:transmembrane transporter activity"/>
    <property type="evidence" value="ECO:0007669"/>
    <property type="project" value="InterPro"/>
</dbReference>
<dbReference type="EMBL" id="AMGX01000014">
    <property type="protein sequence ID" value="EXJ68019.1"/>
    <property type="molecule type" value="Genomic_DNA"/>
</dbReference>
<dbReference type="OrthoDB" id="6730379at2759"/>
<dbReference type="AlphaFoldDB" id="W9XC63"/>
<dbReference type="Pfam" id="PF07690">
    <property type="entry name" value="MFS_1"/>
    <property type="match status" value="1"/>
</dbReference>
<dbReference type="PANTHER" id="PTHR43791:SF35">
    <property type="entry name" value="MAJOR FACILITATOR SUPERFAMILY (MFS) PROFILE DOMAIN-CONTAINING PROTEIN"/>
    <property type="match status" value="1"/>
</dbReference>
<gene>
    <name evidence="7" type="ORF">A1O5_08634</name>
</gene>
<dbReference type="GeneID" id="19193332"/>
<feature type="transmembrane region" description="Helical" evidence="6">
    <location>
        <begin position="325"/>
        <end position="346"/>
    </location>
</feature>
<comment type="caution">
    <text evidence="7">The sequence shown here is derived from an EMBL/GenBank/DDBJ whole genome shotgun (WGS) entry which is preliminary data.</text>
</comment>
<dbReference type="PANTHER" id="PTHR43791">
    <property type="entry name" value="PERMEASE-RELATED"/>
    <property type="match status" value="1"/>
</dbReference>
<dbReference type="InterPro" id="IPR036259">
    <property type="entry name" value="MFS_trans_sf"/>
</dbReference>
<feature type="transmembrane region" description="Helical" evidence="6">
    <location>
        <begin position="353"/>
        <end position="373"/>
    </location>
</feature>
<evidence type="ECO:0000313" key="8">
    <source>
        <dbReference type="Proteomes" id="UP000019471"/>
    </source>
</evidence>
<feature type="transmembrane region" description="Helical" evidence="6">
    <location>
        <begin position="446"/>
        <end position="466"/>
    </location>
</feature>
<organism evidence="7 8">
    <name type="scientific">Cladophialophora psammophila CBS 110553</name>
    <dbReference type="NCBI Taxonomy" id="1182543"/>
    <lineage>
        <taxon>Eukaryota</taxon>
        <taxon>Fungi</taxon>
        <taxon>Dikarya</taxon>
        <taxon>Ascomycota</taxon>
        <taxon>Pezizomycotina</taxon>
        <taxon>Eurotiomycetes</taxon>
        <taxon>Chaetothyriomycetidae</taxon>
        <taxon>Chaetothyriales</taxon>
        <taxon>Herpotrichiellaceae</taxon>
        <taxon>Cladophialophora</taxon>
    </lineage>
</organism>